<dbReference type="GeneID" id="93166923"/>
<dbReference type="AlphaFoldDB" id="A0A0J9BMN4"/>
<evidence type="ECO:0000313" key="1">
    <source>
        <dbReference type="EMBL" id="KMW14138.1"/>
    </source>
</evidence>
<dbReference type="PATRIC" id="fig|742734.4.peg.5249"/>
<sequence>MKYTVYYESKPGMWEVYRGTKTVEADDKKESIDKAYRLIRRDFPDRPRSDWHFSVN</sequence>
<name>A0A0J9BMN4_9FIRM</name>
<reference evidence="1 2" key="1">
    <citation type="submission" date="2011-04" db="EMBL/GenBank/DDBJ databases">
        <title>The Genome Sequence of Clostridium citroniae WAL-19142.</title>
        <authorList>
            <consortium name="The Broad Institute Genome Sequencing Platform"/>
            <person name="Earl A."/>
            <person name="Ward D."/>
            <person name="Feldgarden M."/>
            <person name="Gevers D."/>
            <person name="Warren Y.A."/>
            <person name="Tyrrell K.L."/>
            <person name="Citron D.M."/>
            <person name="Goldstein E.J."/>
            <person name="Daigneault M."/>
            <person name="Allen-Vercoe E."/>
            <person name="Young S.K."/>
            <person name="Zeng Q."/>
            <person name="Gargeya S."/>
            <person name="Fitzgerald M."/>
            <person name="Haas B."/>
            <person name="Abouelleil A."/>
            <person name="Alvarado L."/>
            <person name="Arachchi H.M."/>
            <person name="Berlin A."/>
            <person name="Brown A."/>
            <person name="Chapman S.B."/>
            <person name="Chen Z."/>
            <person name="Dunbar C."/>
            <person name="Freedman E."/>
            <person name="Gearin G."/>
            <person name="Gellesch M."/>
            <person name="Goldberg J."/>
            <person name="Griggs A."/>
            <person name="Gujja S."/>
            <person name="Heilman E.R."/>
            <person name="Heiman D."/>
            <person name="Howarth C."/>
            <person name="Larson L."/>
            <person name="Lui A."/>
            <person name="MacDonald P.J."/>
            <person name="Mehta T."/>
            <person name="Montmayeur A."/>
            <person name="Murphy C."/>
            <person name="Neiman D."/>
            <person name="Pearson M."/>
            <person name="Priest M."/>
            <person name="Roberts A."/>
            <person name="Saif S."/>
            <person name="Shea T."/>
            <person name="Shenoy N."/>
            <person name="Sisk P."/>
            <person name="Stolte C."/>
            <person name="Sykes S."/>
            <person name="White J."/>
            <person name="Yandava C."/>
            <person name="Wortman J."/>
            <person name="Nusbaum C."/>
            <person name="Birren B."/>
        </authorList>
    </citation>
    <scope>NUCLEOTIDE SEQUENCE [LARGE SCALE GENOMIC DNA]</scope>
    <source>
        <strain evidence="1 2">WAL-19142</strain>
    </source>
</reference>
<protein>
    <recommendedName>
        <fullName evidence="3">DUF2188 domain-containing protein</fullName>
    </recommendedName>
</protein>
<evidence type="ECO:0000313" key="2">
    <source>
        <dbReference type="Proteomes" id="UP000037392"/>
    </source>
</evidence>
<comment type="caution">
    <text evidence="1">The sequence shown here is derived from an EMBL/GenBank/DDBJ whole genome shotgun (WGS) entry which is preliminary data.</text>
</comment>
<dbReference type="EMBL" id="ADLK01000041">
    <property type="protein sequence ID" value="KMW14138.1"/>
    <property type="molecule type" value="Genomic_DNA"/>
</dbReference>
<accession>A0A0J9BMN4</accession>
<gene>
    <name evidence="1" type="ORF">HMPREF9470_04900</name>
</gene>
<evidence type="ECO:0008006" key="3">
    <source>
        <dbReference type="Google" id="ProtNLM"/>
    </source>
</evidence>
<dbReference type="RefSeq" id="WP_156200194.1">
    <property type="nucleotide sequence ID" value="NZ_KQ235884.1"/>
</dbReference>
<proteinExistence type="predicted"/>
<dbReference type="Proteomes" id="UP000037392">
    <property type="component" value="Unassembled WGS sequence"/>
</dbReference>
<organism evidence="1 2">
    <name type="scientific">[Clostridium] citroniae WAL-19142</name>
    <dbReference type="NCBI Taxonomy" id="742734"/>
    <lineage>
        <taxon>Bacteria</taxon>
        <taxon>Bacillati</taxon>
        <taxon>Bacillota</taxon>
        <taxon>Clostridia</taxon>
        <taxon>Lachnospirales</taxon>
        <taxon>Lachnospiraceae</taxon>
        <taxon>Enterocloster</taxon>
    </lineage>
</organism>